<dbReference type="Gene3D" id="3.30.70.580">
    <property type="entry name" value="Pseudouridine synthase I, catalytic domain, N-terminal subdomain"/>
    <property type="match status" value="1"/>
</dbReference>
<proteinExistence type="inferred from homology"/>
<dbReference type="PROSITE" id="PS01149">
    <property type="entry name" value="PSI_RSU"/>
    <property type="match status" value="1"/>
</dbReference>
<dbReference type="AlphaFoldDB" id="B4D966"/>
<name>B4D966_9BACT</name>
<keyword evidence="3" id="KW-0694">RNA-binding</keyword>
<comment type="caution">
    <text evidence="6">The sequence shown here is derived from an EMBL/GenBank/DDBJ whole genome shotgun (WGS) entry which is preliminary data.</text>
</comment>
<evidence type="ECO:0000313" key="7">
    <source>
        <dbReference type="Proteomes" id="UP000005824"/>
    </source>
</evidence>
<evidence type="ECO:0000313" key="6">
    <source>
        <dbReference type="EMBL" id="EDY16969.1"/>
    </source>
</evidence>
<dbReference type="PANTHER" id="PTHR47683:SF2">
    <property type="entry name" value="RNA-BINDING S4 DOMAIN-CONTAINING PROTEIN"/>
    <property type="match status" value="1"/>
</dbReference>
<keyword evidence="2 4" id="KW-0413">Isomerase</keyword>
<dbReference type="InterPro" id="IPR020094">
    <property type="entry name" value="TruA/RsuA/RluB/E/F_N"/>
</dbReference>
<dbReference type="GO" id="GO:0000455">
    <property type="term" value="P:enzyme-directed rRNA pseudouridine synthesis"/>
    <property type="evidence" value="ECO:0007669"/>
    <property type="project" value="UniProtKB-ARBA"/>
</dbReference>
<dbReference type="InterPro" id="IPR000748">
    <property type="entry name" value="PsdUridine_synth_RsuA/RluB/E/F"/>
</dbReference>
<dbReference type="GO" id="GO:0120159">
    <property type="term" value="F:rRNA pseudouridine synthase activity"/>
    <property type="evidence" value="ECO:0007669"/>
    <property type="project" value="UniProtKB-ARBA"/>
</dbReference>
<evidence type="ECO:0000256" key="2">
    <source>
        <dbReference type="ARBA" id="ARBA00023235"/>
    </source>
</evidence>
<evidence type="ECO:0000256" key="1">
    <source>
        <dbReference type="ARBA" id="ARBA00008348"/>
    </source>
</evidence>
<comment type="similarity">
    <text evidence="1 4">Belongs to the pseudouridine synthase RsuA family.</text>
</comment>
<dbReference type="InterPro" id="IPR002942">
    <property type="entry name" value="S4_RNA-bd"/>
</dbReference>
<evidence type="ECO:0000259" key="5">
    <source>
        <dbReference type="SMART" id="SM00363"/>
    </source>
</evidence>
<reference evidence="6 7" key="1">
    <citation type="journal article" date="2011" name="J. Bacteriol.">
        <title>Genome sequence of Chthoniobacter flavus Ellin428, an aerobic heterotrophic soil bacterium.</title>
        <authorList>
            <person name="Kant R."/>
            <person name="van Passel M.W."/>
            <person name="Palva A."/>
            <person name="Lucas S."/>
            <person name="Lapidus A."/>
            <person name="Glavina Del Rio T."/>
            <person name="Dalin E."/>
            <person name="Tice H."/>
            <person name="Bruce D."/>
            <person name="Goodwin L."/>
            <person name="Pitluck S."/>
            <person name="Larimer F.W."/>
            <person name="Land M.L."/>
            <person name="Hauser L."/>
            <person name="Sangwan P."/>
            <person name="de Vos W.M."/>
            <person name="Janssen P.H."/>
            <person name="Smidt H."/>
        </authorList>
    </citation>
    <scope>NUCLEOTIDE SEQUENCE [LARGE SCALE GENOMIC DNA]</scope>
    <source>
        <strain evidence="6 7">Ellin428</strain>
    </source>
</reference>
<dbReference type="Gene3D" id="3.10.290.10">
    <property type="entry name" value="RNA-binding S4 domain"/>
    <property type="match status" value="1"/>
</dbReference>
<dbReference type="InterPro" id="IPR020103">
    <property type="entry name" value="PsdUridine_synth_cat_dom_sf"/>
</dbReference>
<dbReference type="PANTHER" id="PTHR47683">
    <property type="entry name" value="PSEUDOURIDINE SYNTHASE FAMILY PROTEIN-RELATED"/>
    <property type="match status" value="1"/>
</dbReference>
<dbReference type="InterPro" id="IPR036986">
    <property type="entry name" value="S4_RNA-bd_sf"/>
</dbReference>
<dbReference type="STRING" id="497964.CfE428DRAFT_5456"/>
<accession>B4D966</accession>
<dbReference type="InterPro" id="IPR042092">
    <property type="entry name" value="PsdUridine_s_RsuA/RluB/E/F_cat"/>
</dbReference>
<dbReference type="PROSITE" id="PS50889">
    <property type="entry name" value="S4"/>
    <property type="match status" value="1"/>
</dbReference>
<keyword evidence="7" id="KW-1185">Reference proteome</keyword>
<dbReference type="SUPFAM" id="SSF55120">
    <property type="entry name" value="Pseudouridine synthase"/>
    <property type="match status" value="1"/>
</dbReference>
<gene>
    <name evidence="6" type="ORF">CfE428DRAFT_5456</name>
</gene>
<dbReference type="FunFam" id="3.10.290.10:FF:000003">
    <property type="entry name" value="Pseudouridine synthase"/>
    <property type="match status" value="1"/>
</dbReference>
<dbReference type="eggNOG" id="COG1187">
    <property type="taxonomic scope" value="Bacteria"/>
</dbReference>
<dbReference type="NCBIfam" id="TIGR00093">
    <property type="entry name" value="pseudouridine synthase"/>
    <property type="match status" value="1"/>
</dbReference>
<dbReference type="Proteomes" id="UP000005824">
    <property type="component" value="Unassembled WGS sequence"/>
</dbReference>
<dbReference type="Pfam" id="PF01479">
    <property type="entry name" value="S4"/>
    <property type="match status" value="1"/>
</dbReference>
<dbReference type="FunCoup" id="B4D966">
    <property type="interactions" value="19"/>
</dbReference>
<dbReference type="InParanoid" id="B4D966"/>
<dbReference type="CDD" id="cd00165">
    <property type="entry name" value="S4"/>
    <property type="match status" value="1"/>
</dbReference>
<sequence length="237" mass="26523">MRLNRFLASAGLGSRRGVEELITSGQVRINGQVVTDLSTQVGPTDAVKVGSRLLRTEQKITVLLNKPAGYVCTASDERDRKTIFDLLPANWPRVYHVGRLDKDSEGLLLVTNDGDLSLALTHPRYKIEKEYEVLLDKPFNPQDREKLLKGFHIIGGRAKAERVEILNPTHLSLTLTQGIKRQIRLMLYDLGYEVERLARIRLGPLKIGEMRPGEWRLLTSKEIAALKGPAQPSAPKA</sequence>
<dbReference type="EC" id="5.4.99.-" evidence="4"/>
<protein>
    <recommendedName>
        <fullName evidence="4">Pseudouridine synthase</fullName>
        <ecNumber evidence="4">5.4.99.-</ecNumber>
    </recommendedName>
</protein>
<dbReference type="SMART" id="SM00363">
    <property type="entry name" value="S4"/>
    <property type="match status" value="1"/>
</dbReference>
<feature type="domain" description="RNA-binding S4" evidence="5">
    <location>
        <begin position="1"/>
        <end position="61"/>
    </location>
</feature>
<evidence type="ECO:0000256" key="4">
    <source>
        <dbReference type="RuleBase" id="RU003887"/>
    </source>
</evidence>
<dbReference type="SUPFAM" id="SSF55174">
    <property type="entry name" value="Alpha-L RNA-binding motif"/>
    <property type="match status" value="1"/>
</dbReference>
<dbReference type="Gene3D" id="3.30.70.1560">
    <property type="entry name" value="Alpha-L RNA-binding motif"/>
    <property type="match status" value="1"/>
</dbReference>
<dbReference type="InterPro" id="IPR050343">
    <property type="entry name" value="RsuA_PseudoU_synthase"/>
</dbReference>
<dbReference type="RefSeq" id="WP_006982777.1">
    <property type="nucleotide sequence ID" value="NZ_ABVL01000025.1"/>
</dbReference>
<dbReference type="GO" id="GO:0003723">
    <property type="term" value="F:RNA binding"/>
    <property type="evidence" value="ECO:0007669"/>
    <property type="project" value="UniProtKB-KW"/>
</dbReference>
<organism evidence="6 7">
    <name type="scientific">Chthoniobacter flavus Ellin428</name>
    <dbReference type="NCBI Taxonomy" id="497964"/>
    <lineage>
        <taxon>Bacteria</taxon>
        <taxon>Pseudomonadati</taxon>
        <taxon>Verrucomicrobiota</taxon>
        <taxon>Spartobacteria</taxon>
        <taxon>Chthoniobacterales</taxon>
        <taxon>Chthoniobacteraceae</taxon>
        <taxon>Chthoniobacter</taxon>
    </lineage>
</organism>
<dbReference type="Pfam" id="PF00849">
    <property type="entry name" value="PseudoU_synth_2"/>
    <property type="match status" value="1"/>
</dbReference>
<dbReference type="InterPro" id="IPR018496">
    <property type="entry name" value="PsdUridine_synth_RsuA/RluB_CS"/>
</dbReference>
<dbReference type="InterPro" id="IPR006145">
    <property type="entry name" value="PsdUridine_synth_RsuA/RluA"/>
</dbReference>
<dbReference type="EMBL" id="ABVL01000025">
    <property type="protein sequence ID" value="EDY16969.1"/>
    <property type="molecule type" value="Genomic_DNA"/>
</dbReference>
<evidence type="ECO:0000256" key="3">
    <source>
        <dbReference type="PROSITE-ProRule" id="PRU00182"/>
    </source>
</evidence>
<dbReference type="CDD" id="cd02870">
    <property type="entry name" value="PseudoU_synth_RsuA_like"/>
    <property type="match status" value="1"/>
</dbReference>